<evidence type="ECO:0000256" key="10">
    <source>
        <dbReference type="SAM" id="SignalP"/>
    </source>
</evidence>
<dbReference type="CDD" id="cd01347">
    <property type="entry name" value="ligand_gated_channel"/>
    <property type="match status" value="1"/>
</dbReference>
<keyword evidence="6 8" id="KW-0472">Membrane</keyword>
<comment type="similarity">
    <text evidence="8 9">Belongs to the TonB-dependent receptor family.</text>
</comment>
<name>A0ABQ0CCS9_9PROT</name>
<reference evidence="13 14" key="1">
    <citation type="submission" date="2024-05" db="EMBL/GenBank/DDBJ databases">
        <authorList>
            <consortium name="Candidatus Magnetaquicoccaceae bacterium FCR-1 genome sequencing consortium"/>
            <person name="Shimoshige H."/>
            <person name="Shimamura S."/>
            <person name="Taoka A."/>
            <person name="Kobayashi H."/>
            <person name="Maekawa T."/>
        </authorList>
    </citation>
    <scope>NUCLEOTIDE SEQUENCE [LARGE SCALE GENOMIC DNA]</scope>
    <source>
        <strain evidence="13 14">FCR-1</strain>
    </source>
</reference>
<keyword evidence="2 8" id="KW-0813">Transport</keyword>
<keyword evidence="7 8" id="KW-0998">Cell outer membrane</keyword>
<dbReference type="Gene3D" id="2.40.170.20">
    <property type="entry name" value="TonB-dependent receptor, beta-barrel domain"/>
    <property type="match status" value="1"/>
</dbReference>
<keyword evidence="4 8" id="KW-0812">Transmembrane</keyword>
<dbReference type="Gene3D" id="2.170.130.10">
    <property type="entry name" value="TonB-dependent receptor, plug domain"/>
    <property type="match status" value="1"/>
</dbReference>
<evidence type="ECO:0000256" key="7">
    <source>
        <dbReference type="ARBA" id="ARBA00023237"/>
    </source>
</evidence>
<evidence type="ECO:0000256" key="1">
    <source>
        <dbReference type="ARBA" id="ARBA00004571"/>
    </source>
</evidence>
<evidence type="ECO:0000256" key="6">
    <source>
        <dbReference type="ARBA" id="ARBA00023136"/>
    </source>
</evidence>
<evidence type="ECO:0000256" key="4">
    <source>
        <dbReference type="ARBA" id="ARBA00022692"/>
    </source>
</evidence>
<keyword evidence="10" id="KW-0732">Signal</keyword>
<dbReference type="EMBL" id="BAAFGK010000005">
    <property type="protein sequence ID" value="GAB0058673.1"/>
    <property type="molecule type" value="Genomic_DNA"/>
</dbReference>
<gene>
    <name evidence="13" type="primary">btuB_2</name>
    <name evidence="13" type="ORF">SIID45300_03026</name>
</gene>
<protein>
    <submittedName>
        <fullName evidence="13">Vitamin B12 transporter BtuB</fullName>
    </submittedName>
</protein>
<evidence type="ECO:0000313" key="13">
    <source>
        <dbReference type="EMBL" id="GAB0058673.1"/>
    </source>
</evidence>
<dbReference type="Proteomes" id="UP001628193">
    <property type="component" value="Unassembled WGS sequence"/>
</dbReference>
<dbReference type="InterPro" id="IPR036942">
    <property type="entry name" value="Beta-barrel_TonB_sf"/>
</dbReference>
<evidence type="ECO:0000256" key="9">
    <source>
        <dbReference type="RuleBase" id="RU003357"/>
    </source>
</evidence>
<evidence type="ECO:0000259" key="12">
    <source>
        <dbReference type="Pfam" id="PF07715"/>
    </source>
</evidence>
<dbReference type="PANTHER" id="PTHR30069:SF27">
    <property type="entry name" value="BLL4766 PROTEIN"/>
    <property type="match status" value="1"/>
</dbReference>
<dbReference type="PROSITE" id="PS52016">
    <property type="entry name" value="TONB_DEPENDENT_REC_3"/>
    <property type="match status" value="1"/>
</dbReference>
<sequence length="654" mass="73350">MPTPPDPCLTPTSRQAWRRIPALTASLAVCLVATTLQAAESHQTDETMERLLEMNVTELAGIKLSTLSRKEQKLVDTAAAVTVIDAEEIRRSGMTSIPELLRMVPGMNVTRINASTWAVSTRGFQHQFSNKLLVLMDGRTLYTPLFAGVNWNLQDIPLADVERIEVVRGPGASLWGTNAVNGVINIVTRKTADTQGNRASITGGTVETLRGELRHGGTFSDTLHYRVYASGMDHADFRRADNTGAHDDWNARQQGFRLDWQPTPRDEATLQGELFAVKENPSRGDKQGGHLLGRWSRDLSDTRNLTAQLYYDHKVDTSFEVTRILDLDTQYGLRTGRHVWIMGMGYRLTSMELDDTALIQWRPKSRRDHILNLFAQDEIALASDWILTLGGKIEYQDEKGIYPQPNARLLWRASDTQSVWGAVSHAVRIPSSVDQDFRLTVPLGAVNLALRGNPEIEPEKLLAHELGYRFQPRGDLSLEIAAFYNRYDHLISLENLAPLPTPPTLRQFYANKGEGTTYGLETAVDWRVSDTWHLTASHAWLKMNLDVVDGSTDTTTTASANDIPRHQWQLRSRLDLPHDLELDSALFHATRIRNLAIPATTRLDLRIGWRPTASLTLSLAGQNLLDDRHPEFTAQMVTPSEMPRAFLASAAWRF</sequence>
<evidence type="ECO:0000259" key="11">
    <source>
        <dbReference type="Pfam" id="PF00593"/>
    </source>
</evidence>
<dbReference type="InterPro" id="IPR037066">
    <property type="entry name" value="Plug_dom_sf"/>
</dbReference>
<evidence type="ECO:0000256" key="5">
    <source>
        <dbReference type="ARBA" id="ARBA00023077"/>
    </source>
</evidence>
<feature type="chain" id="PRO_5045905543" evidence="10">
    <location>
        <begin position="39"/>
        <end position="654"/>
    </location>
</feature>
<evidence type="ECO:0000256" key="8">
    <source>
        <dbReference type="PROSITE-ProRule" id="PRU01360"/>
    </source>
</evidence>
<dbReference type="InterPro" id="IPR039426">
    <property type="entry name" value="TonB-dep_rcpt-like"/>
</dbReference>
<feature type="signal peptide" evidence="10">
    <location>
        <begin position="1"/>
        <end position="38"/>
    </location>
</feature>
<dbReference type="InterPro" id="IPR012910">
    <property type="entry name" value="Plug_dom"/>
</dbReference>
<keyword evidence="3 8" id="KW-1134">Transmembrane beta strand</keyword>
<accession>A0ABQ0CCS9</accession>
<evidence type="ECO:0000256" key="2">
    <source>
        <dbReference type="ARBA" id="ARBA00022448"/>
    </source>
</evidence>
<dbReference type="Pfam" id="PF07715">
    <property type="entry name" value="Plug"/>
    <property type="match status" value="1"/>
</dbReference>
<feature type="domain" description="TonB-dependent receptor-like beta-barrel" evidence="11">
    <location>
        <begin position="217"/>
        <end position="624"/>
    </location>
</feature>
<keyword evidence="5 9" id="KW-0798">TonB box</keyword>
<evidence type="ECO:0000313" key="14">
    <source>
        <dbReference type="Proteomes" id="UP001628193"/>
    </source>
</evidence>
<comment type="caution">
    <text evidence="13">The sequence shown here is derived from an EMBL/GenBank/DDBJ whole genome shotgun (WGS) entry which is preliminary data.</text>
</comment>
<evidence type="ECO:0000256" key="3">
    <source>
        <dbReference type="ARBA" id="ARBA00022452"/>
    </source>
</evidence>
<comment type="subcellular location">
    <subcellularLocation>
        <location evidence="1 8">Cell outer membrane</location>
        <topology evidence="1 8">Multi-pass membrane protein</topology>
    </subcellularLocation>
</comment>
<dbReference type="InterPro" id="IPR000531">
    <property type="entry name" value="Beta-barrel_TonB"/>
</dbReference>
<feature type="domain" description="TonB-dependent receptor plug" evidence="12">
    <location>
        <begin position="74"/>
        <end position="183"/>
    </location>
</feature>
<proteinExistence type="inferred from homology"/>
<keyword evidence="14" id="KW-1185">Reference proteome</keyword>
<reference evidence="13 14" key="2">
    <citation type="submission" date="2024-09" db="EMBL/GenBank/DDBJ databases">
        <title>Draft genome sequence of Candidatus Magnetaquicoccaceae bacterium FCR-1.</title>
        <authorList>
            <person name="Shimoshige H."/>
            <person name="Shimamura S."/>
            <person name="Taoka A."/>
            <person name="Kobayashi H."/>
            <person name="Maekawa T."/>
        </authorList>
    </citation>
    <scope>NUCLEOTIDE SEQUENCE [LARGE SCALE GENOMIC DNA]</scope>
    <source>
        <strain evidence="13 14">FCR-1</strain>
    </source>
</reference>
<dbReference type="PANTHER" id="PTHR30069">
    <property type="entry name" value="TONB-DEPENDENT OUTER MEMBRANE RECEPTOR"/>
    <property type="match status" value="1"/>
</dbReference>
<organism evidence="13 14">
    <name type="scientific">Candidatus Magnetaquiglobus chichijimensis</name>
    <dbReference type="NCBI Taxonomy" id="3141448"/>
    <lineage>
        <taxon>Bacteria</taxon>
        <taxon>Pseudomonadati</taxon>
        <taxon>Pseudomonadota</taxon>
        <taxon>Magnetococcia</taxon>
        <taxon>Magnetococcales</taxon>
        <taxon>Candidatus Magnetaquicoccaceae</taxon>
        <taxon>Candidatus Magnetaquiglobus</taxon>
    </lineage>
</organism>
<dbReference type="Pfam" id="PF00593">
    <property type="entry name" value="TonB_dep_Rec_b-barrel"/>
    <property type="match status" value="1"/>
</dbReference>
<dbReference type="SUPFAM" id="SSF56935">
    <property type="entry name" value="Porins"/>
    <property type="match status" value="1"/>
</dbReference>